<dbReference type="STRING" id="37992.A0A4Z0Z0U7"/>
<protein>
    <recommendedName>
        <fullName evidence="6">Peptidase A1 domain-containing protein</fullName>
    </recommendedName>
</protein>
<keyword evidence="5" id="KW-1185">Reference proteome</keyword>
<evidence type="ECO:0000256" key="1">
    <source>
        <dbReference type="SAM" id="MobiDB-lite"/>
    </source>
</evidence>
<dbReference type="Proteomes" id="UP000297716">
    <property type="component" value="Unassembled WGS sequence"/>
</dbReference>
<dbReference type="InterPro" id="IPR021109">
    <property type="entry name" value="Peptidase_aspartic_dom_sf"/>
</dbReference>
<evidence type="ECO:0000256" key="3">
    <source>
        <dbReference type="SAM" id="SignalP"/>
    </source>
</evidence>
<evidence type="ECO:0008006" key="6">
    <source>
        <dbReference type="Google" id="ProtNLM"/>
    </source>
</evidence>
<keyword evidence="2" id="KW-0472">Membrane</keyword>
<dbReference type="EMBL" id="SKBN01000055">
    <property type="protein sequence ID" value="TGJ84995.1"/>
    <property type="molecule type" value="Genomic_DNA"/>
</dbReference>
<reference evidence="4 5" key="1">
    <citation type="submission" date="2019-03" db="EMBL/GenBank/DDBJ databases">
        <title>Draft genome sequence of Xylaria hypoxylon DSM 108379, a ubiquitous saprotrophic-parasitic fungi on hardwood.</title>
        <authorList>
            <person name="Buettner E."/>
            <person name="Leonhardt S."/>
            <person name="Gebauer A.M."/>
            <person name="Liers C."/>
            <person name="Hofrichter M."/>
            <person name="Kellner H."/>
        </authorList>
    </citation>
    <scope>NUCLEOTIDE SEQUENCE [LARGE SCALE GENOMIC DNA]</scope>
    <source>
        <strain evidence="4 5">DSM 108379</strain>
    </source>
</reference>
<dbReference type="Gene3D" id="2.40.70.10">
    <property type="entry name" value="Acid Proteases"/>
    <property type="match status" value="1"/>
</dbReference>
<evidence type="ECO:0000313" key="4">
    <source>
        <dbReference type="EMBL" id="TGJ84995.1"/>
    </source>
</evidence>
<name>A0A4Z0Z0U7_9PEZI</name>
<feature type="compositionally biased region" description="Low complexity" evidence="1">
    <location>
        <begin position="598"/>
        <end position="614"/>
    </location>
</feature>
<feature type="signal peptide" evidence="3">
    <location>
        <begin position="1"/>
        <end position="19"/>
    </location>
</feature>
<feature type="region of interest" description="Disordered" evidence="1">
    <location>
        <begin position="597"/>
        <end position="619"/>
    </location>
</feature>
<evidence type="ECO:0000313" key="5">
    <source>
        <dbReference type="Proteomes" id="UP000297716"/>
    </source>
</evidence>
<accession>A0A4Z0Z0U7</accession>
<feature type="transmembrane region" description="Helical" evidence="2">
    <location>
        <begin position="536"/>
        <end position="554"/>
    </location>
</feature>
<dbReference type="AlphaFoldDB" id="A0A4Z0Z0U7"/>
<proteinExistence type="predicted"/>
<gene>
    <name evidence="4" type="ORF">E0Z10_g3766</name>
</gene>
<dbReference type="OrthoDB" id="4074350at2759"/>
<organism evidence="4 5">
    <name type="scientific">Xylaria hypoxylon</name>
    <dbReference type="NCBI Taxonomy" id="37992"/>
    <lineage>
        <taxon>Eukaryota</taxon>
        <taxon>Fungi</taxon>
        <taxon>Dikarya</taxon>
        <taxon>Ascomycota</taxon>
        <taxon>Pezizomycotina</taxon>
        <taxon>Sordariomycetes</taxon>
        <taxon>Xylariomycetidae</taxon>
        <taxon>Xylariales</taxon>
        <taxon>Xylariaceae</taxon>
        <taxon>Xylaria</taxon>
    </lineage>
</organism>
<comment type="caution">
    <text evidence="4">The sequence shown here is derived from an EMBL/GenBank/DDBJ whole genome shotgun (WGS) entry which is preliminary data.</text>
</comment>
<evidence type="ECO:0000256" key="2">
    <source>
        <dbReference type="SAM" id="Phobius"/>
    </source>
</evidence>
<keyword evidence="2" id="KW-1133">Transmembrane helix</keyword>
<keyword evidence="2" id="KW-0812">Transmembrane</keyword>
<feature type="chain" id="PRO_5021221527" description="Peptidase A1 domain-containing protein" evidence="3">
    <location>
        <begin position="20"/>
        <end position="643"/>
    </location>
</feature>
<sequence length="643" mass="70582">MLPSRFRLVFAASAVTAAARLVQVPFNNQPGAHLSPDIDGPWPTLRFGYEGSQENLTLNAYLTLSNASLLVRPQICADEVADGILRCGEFAFPEFYLNASTTNQVMLHALTDFETWKTPDLTPWGDISLTGSSGLDFCRFMSLDGNIAGINYISDLAGHRIQTPAVVGEKLTTLASNDTRSVPLLNSMMSLPKIAASLSETGRVSSAFSSFHMRSVEPPVNGSLIVGGYDNNKIMGDLLNWTETYNSYGNPDHGLALSNIYVGVDSGFLPLENLRLNNRSFPQGPYKQEPSILHESRNSTVDAVIIEPGTPYLHLSRRVCDSLAELLDLEYDVTRNLYLWSYPPDHPIFRSPVYLELVLVLSSEQYYEANDKDETMYPSLSIKIPMASLQHTFHATTRATNGSLLPPARYFPCSQHESEWETGFLTWPRLGRAFLQSAFIASCFKYNDTEDTVANYWLAQAPGPAGMEGNTTEDLTEVSSGTMPNRTGVILEANAWTKSWSSVLPVWTLDHDGATTLDQLNETPEGPQQTNLGVKVAVPIVGTAATLLALFFGVKGIHRSRVNNTRIKRDISEEDATAREIERLIILELNTELMPLVSTDDGSTNSHSSSVSSLSEDDSRIFESEHVLAVRGGRTGGTAVPSQ</sequence>
<keyword evidence="3" id="KW-0732">Signal</keyword>
<dbReference type="SUPFAM" id="SSF50630">
    <property type="entry name" value="Acid proteases"/>
    <property type="match status" value="1"/>
</dbReference>